<dbReference type="EC" id="3.1.21.-" evidence="5"/>
<feature type="domain" description="Type I restriction modification DNA specificity" evidence="4">
    <location>
        <begin position="5"/>
        <end position="169"/>
    </location>
</feature>
<dbReference type="GO" id="GO:0009307">
    <property type="term" value="P:DNA restriction-modification system"/>
    <property type="evidence" value="ECO:0007669"/>
    <property type="project" value="UniProtKB-KW"/>
</dbReference>
<accession>A0A9X3CM67</accession>
<dbReference type="EMBL" id="JAKRRY010000008">
    <property type="protein sequence ID" value="MCW8346019.1"/>
    <property type="molecule type" value="Genomic_DNA"/>
</dbReference>
<keyword evidence="5" id="KW-0540">Nuclease</keyword>
<dbReference type="InterPro" id="IPR052021">
    <property type="entry name" value="Type-I_RS_S_subunit"/>
</dbReference>
<keyword evidence="3" id="KW-0238">DNA-binding</keyword>
<dbReference type="InterPro" id="IPR044946">
    <property type="entry name" value="Restrct_endonuc_typeI_TRD_sf"/>
</dbReference>
<dbReference type="SUPFAM" id="SSF116734">
    <property type="entry name" value="DNA methylase specificity domain"/>
    <property type="match status" value="2"/>
</dbReference>
<dbReference type="PANTHER" id="PTHR30408">
    <property type="entry name" value="TYPE-1 RESTRICTION ENZYME ECOKI SPECIFICITY PROTEIN"/>
    <property type="match status" value="1"/>
</dbReference>
<feature type="domain" description="Type I restriction modification DNA specificity" evidence="4">
    <location>
        <begin position="219"/>
        <end position="374"/>
    </location>
</feature>
<dbReference type="InterPro" id="IPR000055">
    <property type="entry name" value="Restrct_endonuc_typeI_TRD"/>
</dbReference>
<protein>
    <submittedName>
        <fullName evidence="5">Restriction endonuclease subunit S</fullName>
        <ecNumber evidence="5">3.1.21.-</ecNumber>
    </submittedName>
</protein>
<gene>
    <name evidence="5" type="ORF">MD535_08360</name>
</gene>
<dbReference type="Pfam" id="PF01420">
    <property type="entry name" value="Methylase_S"/>
    <property type="match status" value="2"/>
</dbReference>
<evidence type="ECO:0000256" key="3">
    <source>
        <dbReference type="ARBA" id="ARBA00023125"/>
    </source>
</evidence>
<dbReference type="CDD" id="cd17278">
    <property type="entry name" value="RMtype1_S_LdeBORF1052P-TRD2-CR2"/>
    <property type="match status" value="1"/>
</dbReference>
<sequence>MTSSKVRLGDIAEIVMGQSPKGDTCNNDGSGMPLLNGPTEFGTTHPYPTQFTTDAKKTSLVGDILFCVRGSTTGRMNYGEQEYAIGRGIGAIRGKGGYSTPFVKSVIESNLAGLLKVATGTTFPNLGKDALNNFEVEIIDHNAAKFVGKFAEQLEGKIANNKVMNQTLEKIAQRIFKSWFIDFDPVKANKEGLPFDGLSPEIQALFPSEFESSELGMIPKGWKAGCLGDFTSVQGGYAFKSKSFIEQGNPVVKIKNIVGDGTIRLNDCQCVDDDLASSSLRFKLNNGDILMAMTGATVGKSGLYVGDGRNAYLNQRVARFKSSLEVDDNYFTYLNLQHPVVFNTIVKTAHGSAQPNISAKGIEQTPVIVPSLNAISKFEDIALKLFERVISNNAQNITLSKLRDRLLPKLISGQLSVGEAKEELAEAM</sequence>
<dbReference type="CDD" id="cd17496">
    <property type="entry name" value="RMtype1_S_BliBORF2384P-TRD1-CR1_like"/>
    <property type="match status" value="1"/>
</dbReference>
<comment type="similarity">
    <text evidence="1">Belongs to the type-I restriction system S methylase family.</text>
</comment>
<evidence type="ECO:0000259" key="4">
    <source>
        <dbReference type="Pfam" id="PF01420"/>
    </source>
</evidence>
<dbReference type="PANTHER" id="PTHR30408:SF13">
    <property type="entry name" value="TYPE I RESTRICTION ENZYME HINDI SPECIFICITY SUBUNIT"/>
    <property type="match status" value="1"/>
</dbReference>
<dbReference type="Gene3D" id="3.90.220.20">
    <property type="entry name" value="DNA methylase specificity domains"/>
    <property type="match status" value="2"/>
</dbReference>
<keyword evidence="2" id="KW-0680">Restriction system</keyword>
<dbReference type="GO" id="GO:0003677">
    <property type="term" value="F:DNA binding"/>
    <property type="evidence" value="ECO:0007669"/>
    <property type="project" value="UniProtKB-KW"/>
</dbReference>
<keyword evidence="5" id="KW-0255">Endonuclease</keyword>
<evidence type="ECO:0000313" key="6">
    <source>
        <dbReference type="Proteomes" id="UP001155587"/>
    </source>
</evidence>
<evidence type="ECO:0000256" key="1">
    <source>
        <dbReference type="ARBA" id="ARBA00010923"/>
    </source>
</evidence>
<organism evidence="5 6">
    <name type="scientific">Vibrio qingdaonensis</name>
    <dbReference type="NCBI Taxonomy" id="2829491"/>
    <lineage>
        <taxon>Bacteria</taxon>
        <taxon>Pseudomonadati</taxon>
        <taxon>Pseudomonadota</taxon>
        <taxon>Gammaproteobacteria</taxon>
        <taxon>Vibrionales</taxon>
        <taxon>Vibrionaceae</taxon>
        <taxon>Vibrio</taxon>
    </lineage>
</organism>
<reference evidence="5" key="1">
    <citation type="submission" date="2022-02" db="EMBL/GenBank/DDBJ databases">
        <title>Vibrio sp. nov, a new bacterium isolated from seawater.</title>
        <authorList>
            <person name="Yuan Y."/>
        </authorList>
    </citation>
    <scope>NUCLEOTIDE SEQUENCE</scope>
    <source>
        <strain evidence="5">ZSDZ65</strain>
    </source>
</reference>
<dbReference type="RefSeq" id="WP_265674418.1">
    <property type="nucleotide sequence ID" value="NZ_JAKRRY010000008.1"/>
</dbReference>
<comment type="caution">
    <text evidence="5">The sequence shown here is derived from an EMBL/GenBank/DDBJ whole genome shotgun (WGS) entry which is preliminary data.</text>
</comment>
<keyword evidence="5" id="KW-0378">Hydrolase</keyword>
<dbReference type="AlphaFoldDB" id="A0A9X3CM67"/>
<dbReference type="GO" id="GO:0016787">
    <property type="term" value="F:hydrolase activity"/>
    <property type="evidence" value="ECO:0007669"/>
    <property type="project" value="UniProtKB-KW"/>
</dbReference>
<evidence type="ECO:0000256" key="2">
    <source>
        <dbReference type="ARBA" id="ARBA00022747"/>
    </source>
</evidence>
<keyword evidence="6" id="KW-1185">Reference proteome</keyword>
<name>A0A9X3CM67_9VIBR</name>
<dbReference type="Proteomes" id="UP001155587">
    <property type="component" value="Unassembled WGS sequence"/>
</dbReference>
<proteinExistence type="inferred from homology"/>
<dbReference type="GO" id="GO:0004519">
    <property type="term" value="F:endonuclease activity"/>
    <property type="evidence" value="ECO:0007669"/>
    <property type="project" value="UniProtKB-KW"/>
</dbReference>
<evidence type="ECO:0000313" key="5">
    <source>
        <dbReference type="EMBL" id="MCW8346019.1"/>
    </source>
</evidence>